<accession>T1HSP1</accession>
<protein>
    <submittedName>
        <fullName evidence="1">Uncharacterized protein</fullName>
    </submittedName>
</protein>
<dbReference type="VEuPathDB" id="VectorBase:RPRC007061"/>
<dbReference type="AlphaFoldDB" id="T1HSP1"/>
<reference evidence="1" key="1">
    <citation type="submission" date="2015-05" db="UniProtKB">
        <authorList>
            <consortium name="EnsemblMetazoa"/>
        </authorList>
    </citation>
    <scope>IDENTIFICATION</scope>
</reference>
<evidence type="ECO:0000313" key="1">
    <source>
        <dbReference type="EnsemblMetazoa" id="RPRC007061-PA"/>
    </source>
</evidence>
<organism evidence="1 2">
    <name type="scientific">Rhodnius prolixus</name>
    <name type="common">Triatomid bug</name>
    <dbReference type="NCBI Taxonomy" id="13249"/>
    <lineage>
        <taxon>Eukaryota</taxon>
        <taxon>Metazoa</taxon>
        <taxon>Ecdysozoa</taxon>
        <taxon>Arthropoda</taxon>
        <taxon>Hexapoda</taxon>
        <taxon>Insecta</taxon>
        <taxon>Pterygota</taxon>
        <taxon>Neoptera</taxon>
        <taxon>Paraneoptera</taxon>
        <taxon>Hemiptera</taxon>
        <taxon>Heteroptera</taxon>
        <taxon>Panheteroptera</taxon>
        <taxon>Cimicomorpha</taxon>
        <taxon>Reduviidae</taxon>
        <taxon>Triatominae</taxon>
        <taxon>Rhodnius</taxon>
    </lineage>
</organism>
<keyword evidence="2" id="KW-1185">Reference proteome</keyword>
<evidence type="ECO:0000313" key="2">
    <source>
        <dbReference type="Proteomes" id="UP000015103"/>
    </source>
</evidence>
<proteinExistence type="predicted"/>
<dbReference type="HOGENOM" id="CLU_098420_0_0_1"/>
<dbReference type="EnsemblMetazoa" id="RPRC007061-RA">
    <property type="protein sequence ID" value="RPRC007061-PA"/>
    <property type="gene ID" value="RPRC007061"/>
</dbReference>
<name>T1HSP1_RHOPR</name>
<dbReference type="EMBL" id="ACPB03020096">
    <property type="status" value="NOT_ANNOTATED_CDS"/>
    <property type="molecule type" value="Genomic_DNA"/>
</dbReference>
<sequence length="183" mass="21622">MSLSLEDIMDAIKQGTQENRSLDKIIKRQQAEIEFLKKEAKKNNVIIYGVPEEKDEHVVDTLNVVKKVCNEVAFDLPDLVINNCYRIGRGKNPRPICLSLTSNKFMSDLWKKRTEFNRNKIQIAPDRTREEREYRRKLYQCLQSLKKYEPTCIISRNYIKLKGQNYSLEEAERLIFGMLSRNF</sequence>
<dbReference type="Proteomes" id="UP000015103">
    <property type="component" value="Unassembled WGS sequence"/>
</dbReference>
<dbReference type="Gene3D" id="3.30.70.1820">
    <property type="entry name" value="L1 transposable element, RRM domain"/>
    <property type="match status" value="1"/>
</dbReference>
<dbReference type="InParanoid" id="T1HSP1"/>